<dbReference type="Gene3D" id="1.50.40.10">
    <property type="entry name" value="Mitochondrial carrier domain"/>
    <property type="match status" value="1"/>
</dbReference>
<dbReference type="PRINTS" id="PR00926">
    <property type="entry name" value="MITOCARRIER"/>
</dbReference>
<comment type="catalytic activity">
    <reaction evidence="12">
        <text>ADP(in) + ATP(out) = ADP(out) + ATP(in)</text>
        <dbReference type="Rhea" id="RHEA:34999"/>
        <dbReference type="ChEBI" id="CHEBI:30616"/>
        <dbReference type="ChEBI" id="CHEBI:456216"/>
    </reaction>
    <physiologicalReaction direction="left-to-right" evidence="12">
        <dbReference type="Rhea" id="RHEA:35000"/>
    </physiologicalReaction>
</comment>
<keyword evidence="9" id="KW-1133">Transmembrane helix</keyword>
<comment type="function">
    <text evidence="16">Catalyzes the exchange of ADP and ATP across the membrane.</text>
</comment>
<name>A0A7S3YF29_9EUKA</name>
<sequence>MILCYPLDFARTRLGADVGAGNRQFAGILDCLGTTVKQSGFLGVYRGISASLGGAIVYRGLQMGTFDTIMALNPHRRDKGWKGLLSGIAAAQAAGVFARPFCYPFDTVRRRLQMESEKPQAKRLYQNTLHCVRHIIYNEGPLALYKGLFADIIRGAGAAFVLVGYDRMKLMLEKDQL</sequence>
<evidence type="ECO:0000313" key="17">
    <source>
        <dbReference type="EMBL" id="CAE0649771.1"/>
    </source>
</evidence>
<keyword evidence="4 15" id="KW-0813">Transport</keyword>
<accession>A0A7S3YF29</accession>
<evidence type="ECO:0000256" key="1">
    <source>
        <dbReference type="ARBA" id="ARBA00004448"/>
    </source>
</evidence>
<evidence type="ECO:0000256" key="5">
    <source>
        <dbReference type="ARBA" id="ARBA00022449"/>
    </source>
</evidence>
<evidence type="ECO:0000256" key="9">
    <source>
        <dbReference type="ARBA" id="ARBA00022989"/>
    </source>
</evidence>
<evidence type="ECO:0000256" key="8">
    <source>
        <dbReference type="ARBA" id="ARBA00022792"/>
    </source>
</evidence>
<dbReference type="PROSITE" id="PS50920">
    <property type="entry name" value="SOLCAR"/>
    <property type="match status" value="2"/>
</dbReference>
<reference evidence="17" key="1">
    <citation type="submission" date="2021-01" db="EMBL/GenBank/DDBJ databases">
        <authorList>
            <person name="Corre E."/>
            <person name="Pelletier E."/>
            <person name="Niang G."/>
            <person name="Scheremetjew M."/>
            <person name="Finn R."/>
            <person name="Kale V."/>
            <person name="Holt S."/>
            <person name="Cochrane G."/>
            <person name="Meng A."/>
            <person name="Brown T."/>
            <person name="Cohen L."/>
        </authorList>
    </citation>
    <scope>NUCLEOTIDE SEQUENCE</scope>
    <source>
        <strain evidence="17">CCCM811</strain>
    </source>
</reference>
<comment type="subcellular location">
    <subcellularLocation>
        <location evidence="16">Membrane</location>
        <topology evidence="16">Multi-pass membrane protein</topology>
    </subcellularLocation>
    <subcellularLocation>
        <location evidence="1">Mitochondrion inner membrane</location>
        <topology evidence="1">Multi-pass membrane protein</topology>
    </subcellularLocation>
</comment>
<dbReference type="InterPro" id="IPR018108">
    <property type="entry name" value="MCP_transmembrane"/>
</dbReference>
<dbReference type="InterPro" id="IPR002113">
    <property type="entry name" value="ADT_euk_type"/>
</dbReference>
<evidence type="ECO:0000256" key="12">
    <source>
        <dbReference type="ARBA" id="ARBA00024143"/>
    </source>
</evidence>
<feature type="repeat" description="Solcar" evidence="14">
    <location>
        <begin position="82"/>
        <end position="171"/>
    </location>
</feature>
<comment type="subunit">
    <text evidence="3 16">Monomer.</text>
</comment>
<gene>
    <name evidence="17" type="ORF">LGLO00237_LOCUS3852</name>
</gene>
<evidence type="ECO:0000256" key="4">
    <source>
        <dbReference type="ARBA" id="ARBA00022448"/>
    </source>
</evidence>
<dbReference type="GO" id="GO:0005471">
    <property type="term" value="F:ATP:ADP antiporter activity"/>
    <property type="evidence" value="ECO:0007669"/>
    <property type="project" value="UniProtKB-UniRule"/>
</dbReference>
<evidence type="ECO:0000256" key="13">
    <source>
        <dbReference type="ARBA" id="ARBA00045250"/>
    </source>
</evidence>
<keyword evidence="8" id="KW-0999">Mitochondrion inner membrane</keyword>
<comment type="similarity">
    <text evidence="2 15">Belongs to the mitochondrial carrier (TC 2.A.29) family.</text>
</comment>
<protein>
    <recommendedName>
        <fullName evidence="16">ADP/ATP translocase</fullName>
    </recommendedName>
    <alternativeName>
        <fullName evidence="16">ADP,ATP carrier protein</fullName>
    </alternativeName>
</protein>
<evidence type="ECO:0000256" key="6">
    <source>
        <dbReference type="ARBA" id="ARBA00022692"/>
    </source>
</evidence>
<dbReference type="InterPro" id="IPR002067">
    <property type="entry name" value="MCP"/>
</dbReference>
<dbReference type="AlphaFoldDB" id="A0A7S3YF29"/>
<evidence type="ECO:0000256" key="14">
    <source>
        <dbReference type="PROSITE-ProRule" id="PRU00282"/>
    </source>
</evidence>
<feature type="repeat" description="Solcar" evidence="14">
    <location>
        <begin position="1"/>
        <end position="72"/>
    </location>
</feature>
<dbReference type="GO" id="GO:0005743">
    <property type="term" value="C:mitochondrial inner membrane"/>
    <property type="evidence" value="ECO:0007669"/>
    <property type="project" value="UniProtKB-SubCell"/>
</dbReference>
<keyword evidence="5" id="KW-0050">Antiport</keyword>
<evidence type="ECO:0000256" key="2">
    <source>
        <dbReference type="ARBA" id="ARBA00006375"/>
    </source>
</evidence>
<comment type="function">
    <text evidence="13">ADP:ATP antiporter that mediates import of ADP into the mitochondrial matrix for ATP synthesis, and export of ATP out to fuel the cell. Cycles between the cytoplasmic-open state (c-state) and the matrix-open state (m-state): operates by the alternating access mechanism with a single substrate-binding site intermittently exposed to either the cytosolic (c-state) or matrix (m-state) side of the inner mitochondrial membrane.</text>
</comment>
<dbReference type="GO" id="GO:0140021">
    <property type="term" value="P:mitochondrial ADP transmembrane transport"/>
    <property type="evidence" value="ECO:0007669"/>
    <property type="project" value="InterPro"/>
</dbReference>
<evidence type="ECO:0000256" key="10">
    <source>
        <dbReference type="ARBA" id="ARBA00023128"/>
    </source>
</evidence>
<dbReference type="PANTHER" id="PTHR45635">
    <property type="entry name" value="ADP,ATP CARRIER PROTEIN 1-RELATED-RELATED"/>
    <property type="match status" value="1"/>
</dbReference>
<evidence type="ECO:0000256" key="3">
    <source>
        <dbReference type="ARBA" id="ARBA00011245"/>
    </source>
</evidence>
<evidence type="ECO:0000256" key="16">
    <source>
        <dbReference type="RuleBase" id="RU368008"/>
    </source>
</evidence>
<dbReference type="InterPro" id="IPR023395">
    <property type="entry name" value="MCP_dom_sf"/>
</dbReference>
<keyword evidence="11 14" id="KW-0472">Membrane</keyword>
<keyword evidence="7" id="KW-0677">Repeat</keyword>
<evidence type="ECO:0000256" key="11">
    <source>
        <dbReference type="ARBA" id="ARBA00023136"/>
    </source>
</evidence>
<dbReference type="Pfam" id="PF00153">
    <property type="entry name" value="Mito_carr"/>
    <property type="match status" value="2"/>
</dbReference>
<evidence type="ECO:0000256" key="7">
    <source>
        <dbReference type="ARBA" id="ARBA00022737"/>
    </source>
</evidence>
<evidence type="ECO:0000256" key="15">
    <source>
        <dbReference type="RuleBase" id="RU000488"/>
    </source>
</evidence>
<dbReference type="PANTHER" id="PTHR45635:SF14">
    <property type="entry name" value="ADP_ATP TRANSLOCASE"/>
    <property type="match status" value="1"/>
</dbReference>
<organism evidence="17">
    <name type="scientific">Lotharella globosa</name>
    <dbReference type="NCBI Taxonomy" id="91324"/>
    <lineage>
        <taxon>Eukaryota</taxon>
        <taxon>Sar</taxon>
        <taxon>Rhizaria</taxon>
        <taxon>Cercozoa</taxon>
        <taxon>Chlorarachniophyceae</taxon>
        <taxon>Lotharella</taxon>
    </lineage>
</organism>
<dbReference type="EMBL" id="HBIV01005386">
    <property type="protein sequence ID" value="CAE0649771.1"/>
    <property type="molecule type" value="Transcribed_RNA"/>
</dbReference>
<dbReference type="SUPFAM" id="SSF103506">
    <property type="entry name" value="Mitochondrial carrier"/>
    <property type="match status" value="1"/>
</dbReference>
<keyword evidence="6 14" id="KW-0812">Transmembrane</keyword>
<keyword evidence="10" id="KW-0496">Mitochondrion</keyword>
<dbReference type="GO" id="GO:1990544">
    <property type="term" value="P:mitochondrial ATP transmembrane transport"/>
    <property type="evidence" value="ECO:0007669"/>
    <property type="project" value="InterPro"/>
</dbReference>
<proteinExistence type="inferred from homology"/>